<name>A0ABX1W550_9SPHI</name>
<dbReference type="EMBL" id="JABFCR010000009">
    <property type="protein sequence ID" value="NNU33420.1"/>
    <property type="molecule type" value="Genomic_DNA"/>
</dbReference>
<sequence>MNLLFRVLSRLSAGKGSTVEPVIRFNDDWKKLNVEDKVKKQIITRTSWENQSATYSEEYYYGKIILIDDGYAVVKYKHLVTLEREMLKDLLWVSELEWKKFEPRLAYKKCMIQF</sequence>
<organism evidence="1 2">
    <name type="scientific">Mucilaginibacter humi</name>
    <dbReference type="NCBI Taxonomy" id="2732510"/>
    <lineage>
        <taxon>Bacteria</taxon>
        <taxon>Pseudomonadati</taxon>
        <taxon>Bacteroidota</taxon>
        <taxon>Sphingobacteriia</taxon>
        <taxon>Sphingobacteriales</taxon>
        <taxon>Sphingobacteriaceae</taxon>
        <taxon>Mucilaginibacter</taxon>
    </lineage>
</organism>
<reference evidence="1 2" key="1">
    <citation type="submission" date="2020-05" db="EMBL/GenBank/DDBJ databases">
        <authorList>
            <person name="Khan S.A."/>
            <person name="Jeon C.O."/>
            <person name="Chun B.H."/>
        </authorList>
    </citation>
    <scope>NUCLEOTIDE SEQUENCE [LARGE SCALE GENOMIC DNA]</scope>
    <source>
        <strain evidence="1 2">S1162</strain>
    </source>
</reference>
<dbReference type="Proteomes" id="UP000566071">
    <property type="component" value="Unassembled WGS sequence"/>
</dbReference>
<dbReference type="RefSeq" id="WP_175269117.1">
    <property type="nucleotide sequence ID" value="NZ_JABFCR010000009.1"/>
</dbReference>
<comment type="caution">
    <text evidence="1">The sequence shown here is derived from an EMBL/GenBank/DDBJ whole genome shotgun (WGS) entry which is preliminary data.</text>
</comment>
<keyword evidence="2" id="KW-1185">Reference proteome</keyword>
<evidence type="ECO:0000313" key="2">
    <source>
        <dbReference type="Proteomes" id="UP000566071"/>
    </source>
</evidence>
<evidence type="ECO:0000313" key="1">
    <source>
        <dbReference type="EMBL" id="NNU33420.1"/>
    </source>
</evidence>
<accession>A0ABX1W550</accession>
<gene>
    <name evidence="1" type="ORF">HK413_03265</name>
</gene>
<protein>
    <submittedName>
        <fullName evidence="1">Uncharacterized protein</fullName>
    </submittedName>
</protein>
<proteinExistence type="predicted"/>